<dbReference type="SUPFAM" id="SSF56349">
    <property type="entry name" value="DNA breaking-rejoining enzymes"/>
    <property type="match status" value="1"/>
</dbReference>
<reference evidence="3" key="2">
    <citation type="submission" date="2020-06" db="EMBL/GenBank/DDBJ databases">
        <title>Whole Genome Sequence of Bradyrhizobium sp. Strain 323S2.</title>
        <authorList>
            <person name="Bromfield E.S.P."/>
        </authorList>
    </citation>
    <scope>NUCLEOTIDE SEQUENCE [LARGE SCALE GENOMIC DNA]</scope>
    <source>
        <strain evidence="3">323S2</strain>
    </source>
</reference>
<dbReference type="Gene3D" id="1.10.443.10">
    <property type="entry name" value="Intergrase catalytic core"/>
    <property type="match status" value="1"/>
</dbReference>
<evidence type="ECO:0000256" key="2">
    <source>
        <dbReference type="SAM" id="MobiDB-lite"/>
    </source>
</evidence>
<accession>A0A7Z0TWU5</accession>
<reference evidence="4 5" key="1">
    <citation type="journal article" date="2017" name="Syst. Appl. Microbiol.">
        <title>Soybeans inoculated with root zone soils of Canadian native legumes harbour diverse and novel Bradyrhizobium spp. that possess agricultural potential.</title>
        <authorList>
            <person name="Bromfield E.S.P."/>
            <person name="Cloutier S."/>
            <person name="Tambong J.T."/>
            <person name="Tran Thi T.V."/>
        </authorList>
    </citation>
    <scope>NUCLEOTIDE SEQUENCE [LARGE SCALE GENOMIC DNA]</scope>
    <source>
        <strain evidence="4 5">323S2</strain>
    </source>
</reference>
<evidence type="ECO:0000313" key="5">
    <source>
        <dbReference type="Proteomes" id="UP000564836"/>
    </source>
</evidence>
<dbReference type="GO" id="GO:0006310">
    <property type="term" value="P:DNA recombination"/>
    <property type="evidence" value="ECO:0007669"/>
    <property type="project" value="UniProtKB-KW"/>
</dbReference>
<sequence length="175" mass="19534">MTPKSVNNLLRIALRILEFGAMGIGLPLPDPPLPPYSDLLLAETQRSRYLREGPEQERLLKHCGEDLADLIRFDLEIGLRWSEIASPRWQEIETLEESIRVCVKERRHDPIPQYDLPVGRGARNPGPASRQGAVGIRVHHGGRGQLPLRRHILSEGCGSPSPTTACIASSPWRCI</sequence>
<dbReference type="RefSeq" id="WP_166354654.1">
    <property type="nucleotide sequence ID" value="NZ_CP049702.1"/>
</dbReference>
<keyword evidence="4" id="KW-0614">Plasmid</keyword>
<reference evidence="4 5" key="3">
    <citation type="journal article" date="2022" name="Int. J. Syst. Evol. Microbiol.">
        <title>Strains of Bradyrhizobium barranii sp. nov. associated with legumes native to Canada are symbionts of soybeans and belong to different subspecies (subsp. barranii subsp. nov. and subsp. apii subsp. nov.) and symbiovars (sv. glycinearum and sv. septentrionale).</title>
        <authorList>
            <person name="Bromfield E.S.P."/>
            <person name="Cloutier S."/>
            <person name="Wasai-Hara S."/>
            <person name="Minamisawa K."/>
        </authorList>
    </citation>
    <scope>NUCLEOTIDE SEQUENCE [LARGE SCALE GENOMIC DNA]</scope>
    <source>
        <strain evidence="5">323S2</strain>
        <plasmid evidence="4 5">pBb323S2c</plasmid>
    </source>
</reference>
<proteinExistence type="predicted"/>
<dbReference type="GO" id="GO:0003677">
    <property type="term" value="F:DNA binding"/>
    <property type="evidence" value="ECO:0007669"/>
    <property type="project" value="InterPro"/>
</dbReference>
<protein>
    <submittedName>
        <fullName evidence="3">Uncharacterized protein</fullName>
    </submittedName>
</protein>
<dbReference type="InterPro" id="IPR011010">
    <property type="entry name" value="DNA_brk_join_enz"/>
</dbReference>
<dbReference type="InterPro" id="IPR013762">
    <property type="entry name" value="Integrase-like_cat_sf"/>
</dbReference>
<geneLocation type="plasmid" evidence="4 5">
    <name>pBb323S2c</name>
</geneLocation>
<dbReference type="EMBL" id="CP088279">
    <property type="protein sequence ID" value="UGX89817.1"/>
    <property type="molecule type" value="Genomic_DNA"/>
</dbReference>
<dbReference type="AlphaFoldDB" id="A0A7Z0TWU5"/>
<organism evidence="3">
    <name type="scientific">Bradyrhizobium barranii subsp. barranii</name>
    <dbReference type="NCBI Taxonomy" id="2823807"/>
    <lineage>
        <taxon>Bacteria</taxon>
        <taxon>Pseudomonadati</taxon>
        <taxon>Pseudomonadota</taxon>
        <taxon>Alphaproteobacteria</taxon>
        <taxon>Hyphomicrobiales</taxon>
        <taxon>Nitrobacteraceae</taxon>
        <taxon>Bradyrhizobium</taxon>
        <taxon>Bradyrhizobium barranii</taxon>
    </lineage>
</organism>
<feature type="region of interest" description="Disordered" evidence="2">
    <location>
        <begin position="113"/>
        <end position="133"/>
    </location>
</feature>
<evidence type="ECO:0000256" key="1">
    <source>
        <dbReference type="ARBA" id="ARBA00023172"/>
    </source>
</evidence>
<keyword evidence="1" id="KW-0233">DNA recombination</keyword>
<gene>
    <name evidence="4" type="ORF">G6321_00003255</name>
    <name evidence="3" type="ORF">G6321_54940</name>
</gene>
<dbReference type="EMBL" id="JACBFH010000005">
    <property type="protein sequence ID" value="NYY96977.1"/>
    <property type="molecule type" value="Genomic_DNA"/>
</dbReference>
<dbReference type="Proteomes" id="UP000564836">
    <property type="component" value="Plasmid pBb323S2c"/>
</dbReference>
<evidence type="ECO:0000313" key="3">
    <source>
        <dbReference type="EMBL" id="NYY96977.1"/>
    </source>
</evidence>
<name>A0A7Z0TWU5_9BRAD</name>
<dbReference type="GO" id="GO:0015074">
    <property type="term" value="P:DNA integration"/>
    <property type="evidence" value="ECO:0007669"/>
    <property type="project" value="InterPro"/>
</dbReference>
<evidence type="ECO:0000313" key="4">
    <source>
        <dbReference type="EMBL" id="UGX89817.1"/>
    </source>
</evidence>